<dbReference type="PANTHER" id="PTHR46995">
    <property type="entry name" value="OS09G0508200 PROTEIN"/>
    <property type="match status" value="1"/>
</dbReference>
<feature type="chain" id="PRO_5028459153" evidence="1">
    <location>
        <begin position="38"/>
        <end position="191"/>
    </location>
</feature>
<evidence type="ECO:0000313" key="2">
    <source>
        <dbReference type="EMBL" id="MBA4622689.1"/>
    </source>
</evidence>
<dbReference type="EMBL" id="GISG01039847">
    <property type="protein sequence ID" value="MBA4622689.1"/>
    <property type="molecule type" value="Transcribed_RNA"/>
</dbReference>
<evidence type="ECO:0000256" key="1">
    <source>
        <dbReference type="SAM" id="SignalP"/>
    </source>
</evidence>
<organism evidence="2">
    <name type="scientific">Opuntia streptacantha</name>
    <name type="common">Prickly pear cactus</name>
    <name type="synonym">Opuntia cardona</name>
    <dbReference type="NCBI Taxonomy" id="393608"/>
    <lineage>
        <taxon>Eukaryota</taxon>
        <taxon>Viridiplantae</taxon>
        <taxon>Streptophyta</taxon>
        <taxon>Embryophyta</taxon>
        <taxon>Tracheophyta</taxon>
        <taxon>Spermatophyta</taxon>
        <taxon>Magnoliopsida</taxon>
        <taxon>eudicotyledons</taxon>
        <taxon>Gunneridae</taxon>
        <taxon>Pentapetalae</taxon>
        <taxon>Caryophyllales</taxon>
        <taxon>Cactineae</taxon>
        <taxon>Cactaceae</taxon>
        <taxon>Opuntioideae</taxon>
        <taxon>Opuntia</taxon>
    </lineage>
</organism>
<accession>A0A7C9CWG6</accession>
<keyword evidence="1" id="KW-0732">Signal</keyword>
<sequence length="191" mass="21243">MTFFSPHHPVSHSRSVAPMEKRILLYLLLSLVTLSFSQDVIRPKPLRPNSQITVIGTVYCDICSNNTFSRHSYFLPGVDVKLDCKFKATSPMTSEEITFSANRTTNRFGWYKLEIPSVDGIECAEESAVVSSCRASLGGSSSSSSKCNVPGYKTTSDVVYFKSREANICIYGLSALNFRPRRKNKALCGNY</sequence>
<proteinExistence type="predicted"/>
<name>A0A7C9CWG6_OPUST</name>
<dbReference type="Pfam" id="PF01190">
    <property type="entry name" value="Pollen_Ole_e_1"/>
    <property type="match status" value="1"/>
</dbReference>
<protein>
    <submittedName>
        <fullName evidence="2">Uncharacterized protein</fullName>
    </submittedName>
</protein>
<reference evidence="2" key="1">
    <citation type="journal article" date="2013" name="J. Plant Res.">
        <title>Effect of fungi and light on seed germination of three Opuntia species from semiarid lands of central Mexico.</title>
        <authorList>
            <person name="Delgado-Sanchez P."/>
            <person name="Jimenez-Bremont J.F."/>
            <person name="Guerrero-Gonzalez Mde L."/>
            <person name="Flores J."/>
        </authorList>
    </citation>
    <scope>NUCLEOTIDE SEQUENCE</scope>
    <source>
        <tissue evidence="2">Cladode</tissue>
    </source>
</reference>
<dbReference type="PANTHER" id="PTHR46995:SF4">
    <property type="entry name" value="POLLEN OLE E 1 ALLERGEN AND EXTENSIN FAMILY PROTEIN"/>
    <property type="match status" value="1"/>
</dbReference>
<dbReference type="AlphaFoldDB" id="A0A7C9CWG6"/>
<feature type="signal peptide" evidence="1">
    <location>
        <begin position="1"/>
        <end position="37"/>
    </location>
</feature>
<reference evidence="2" key="2">
    <citation type="submission" date="2020-07" db="EMBL/GenBank/DDBJ databases">
        <authorList>
            <person name="Vera ALvarez R."/>
            <person name="Arias-Moreno D.M."/>
            <person name="Jimenez-Jacinto V."/>
            <person name="Jimenez-Bremont J.F."/>
            <person name="Swaminathan K."/>
            <person name="Moose S.P."/>
            <person name="Guerrero-Gonzalez M.L."/>
            <person name="Marino-Ramirez L."/>
            <person name="Landsman D."/>
            <person name="Rodriguez-Kessler M."/>
            <person name="Delgado-Sanchez P."/>
        </authorList>
    </citation>
    <scope>NUCLEOTIDE SEQUENCE</scope>
    <source>
        <tissue evidence="2">Cladode</tissue>
    </source>
</reference>